<dbReference type="InterPro" id="IPR029063">
    <property type="entry name" value="SAM-dependent_MTases_sf"/>
</dbReference>
<keyword evidence="2 7" id="KW-0489">Methyltransferase</keyword>
<dbReference type="KEGG" id="drt:Dret_0329"/>
<reference evidence="8" key="1">
    <citation type="submission" date="2009-09" db="EMBL/GenBank/DDBJ databases">
        <title>The complete chromosome of Desulfohalobium retbaense DSM 5692.</title>
        <authorList>
            <consortium name="US DOE Joint Genome Institute (JGI-PGF)"/>
            <person name="Lucas S."/>
            <person name="Copeland A."/>
            <person name="Lapidus A."/>
            <person name="Glavina del Rio T."/>
            <person name="Dalin E."/>
            <person name="Tice H."/>
            <person name="Bruce D."/>
            <person name="Goodwin L."/>
            <person name="Pitluck S."/>
            <person name="Kyrpides N."/>
            <person name="Mavromatis K."/>
            <person name="Ivanova N."/>
            <person name="Mikhailova N."/>
            <person name="Munk A.C."/>
            <person name="Brettin T."/>
            <person name="Detter J.C."/>
            <person name="Han C."/>
            <person name="Tapia R."/>
            <person name="Larimer F."/>
            <person name="Land M."/>
            <person name="Hauser L."/>
            <person name="Markowitz V."/>
            <person name="Cheng J.-F."/>
            <person name="Hugenholtz P."/>
            <person name="Woyke T."/>
            <person name="Wu D."/>
            <person name="Spring S."/>
            <person name="Klenk H.-P."/>
            <person name="Eisen J.A."/>
        </authorList>
    </citation>
    <scope>NUCLEOTIDE SEQUENCE [LARGE SCALE GENOMIC DNA]</scope>
    <source>
        <strain evidence="8">DSM 5692</strain>
    </source>
</reference>
<proteinExistence type="inferred from homology"/>
<organism evidence="7 8">
    <name type="scientific">Desulfohalobium retbaense (strain ATCC 49708 / DSM 5692 / JCM 16813 / HR100)</name>
    <dbReference type="NCBI Taxonomy" id="485915"/>
    <lineage>
        <taxon>Bacteria</taxon>
        <taxon>Pseudomonadati</taxon>
        <taxon>Thermodesulfobacteriota</taxon>
        <taxon>Desulfovibrionia</taxon>
        <taxon>Desulfovibrionales</taxon>
        <taxon>Desulfohalobiaceae</taxon>
        <taxon>Desulfohalobium</taxon>
    </lineage>
</organism>
<gene>
    <name evidence="7" type="ordered locus">Dret_0329</name>
</gene>
<dbReference type="AlphaFoldDB" id="C8X006"/>
<dbReference type="Pfam" id="PF02353">
    <property type="entry name" value="CMAS"/>
    <property type="match status" value="1"/>
</dbReference>
<evidence type="ECO:0000256" key="5">
    <source>
        <dbReference type="ARBA" id="ARBA00023098"/>
    </source>
</evidence>
<feature type="active site" evidence="6">
    <location>
        <position position="342"/>
    </location>
</feature>
<dbReference type="SUPFAM" id="SSF53335">
    <property type="entry name" value="S-adenosyl-L-methionine-dependent methyltransferases"/>
    <property type="match status" value="1"/>
</dbReference>
<accession>C8X006</accession>
<dbReference type="NCBIfam" id="NF008686">
    <property type="entry name" value="PRK11705.1"/>
    <property type="match status" value="1"/>
</dbReference>
<dbReference type="STRING" id="485915.Dret_0329"/>
<dbReference type="PIRSF" id="PIRSF003085">
    <property type="entry name" value="CMAS"/>
    <property type="match status" value="1"/>
</dbReference>
<dbReference type="PANTHER" id="PTHR43667:SF1">
    <property type="entry name" value="CYCLOPROPANE-FATTY-ACYL-PHOSPHOLIPID SYNTHASE"/>
    <property type="match status" value="1"/>
</dbReference>
<dbReference type="GO" id="GO:0032259">
    <property type="term" value="P:methylation"/>
    <property type="evidence" value="ECO:0007669"/>
    <property type="project" value="UniProtKB-KW"/>
</dbReference>
<dbReference type="eggNOG" id="COG2230">
    <property type="taxonomic scope" value="Bacteria"/>
</dbReference>
<name>C8X006_DESRD</name>
<evidence type="ECO:0000256" key="6">
    <source>
        <dbReference type="PIRSR" id="PIRSR003085-1"/>
    </source>
</evidence>
<evidence type="ECO:0000256" key="2">
    <source>
        <dbReference type="ARBA" id="ARBA00022603"/>
    </source>
</evidence>
<dbReference type="Proteomes" id="UP000001052">
    <property type="component" value="Chromosome"/>
</dbReference>
<sequence>MRYARHKCAELLEHAGITLNGSAPWDIQVHDDRLYWRVLRDKHLGLGEAYMDGWWDCQRLDMCIDRILRSGVRKAANRSLAHGALAALSLLTNRQKLSRSRQIAEHHYDLDNDLFLSFLDPYNQYSCGFFNGDCSLEEAQETKLALTCRKLELSRDDSLLDIGCGWGGFAKYAAEHFGCHVTGVNISEEQIAFARQDCQGLPVDIVEQDYRDVTDTYDKVVSIGMFEHVGPKNYESFMRVVQRCLKEDGIFLLHTIGSNKSRLNVDPWISKYIFPNGVLPSVSQIGRAAEPYFIMEDWHNLGPHYDKTLMAWNSRFQEAWPRLRKKYSRRFKRMWEYYLQSCAGAFRSRSIQLWQVVFSKGRCPQPECRLAVQQGD</sequence>
<comment type="similarity">
    <text evidence="1">Belongs to the CFA/CMAS family.</text>
</comment>
<dbReference type="HOGENOM" id="CLU_026434_6_0_7"/>
<dbReference type="InterPro" id="IPR050723">
    <property type="entry name" value="CFA/CMAS"/>
</dbReference>
<dbReference type="EC" id="2.1.1.79" evidence="7"/>
<protein>
    <submittedName>
        <fullName evidence="7">Cyclopropane-fatty-acyl-phospholipid synthase</fullName>
        <ecNumber evidence="7">2.1.1.79</ecNumber>
    </submittedName>
</protein>
<keyword evidence="3 7" id="KW-0808">Transferase</keyword>
<evidence type="ECO:0000256" key="4">
    <source>
        <dbReference type="ARBA" id="ARBA00022691"/>
    </source>
</evidence>
<reference evidence="7 8" key="2">
    <citation type="journal article" date="2010" name="Stand. Genomic Sci.">
        <title>Complete genome sequence of Desulfohalobium retbaense type strain (HR(100)).</title>
        <authorList>
            <person name="Spring S."/>
            <person name="Nolan M."/>
            <person name="Lapidus A."/>
            <person name="Glavina Del Rio T."/>
            <person name="Copeland A."/>
            <person name="Tice H."/>
            <person name="Cheng J.F."/>
            <person name="Lucas S."/>
            <person name="Land M."/>
            <person name="Chen F."/>
            <person name="Bruce D."/>
            <person name="Goodwin L."/>
            <person name="Pitluck S."/>
            <person name="Ivanova N."/>
            <person name="Mavromatis K."/>
            <person name="Mikhailova N."/>
            <person name="Pati A."/>
            <person name="Chen A."/>
            <person name="Palaniappan K."/>
            <person name="Hauser L."/>
            <person name="Chang Y.J."/>
            <person name="Jeffries C.D."/>
            <person name="Munk C."/>
            <person name="Kiss H."/>
            <person name="Chain P."/>
            <person name="Han C."/>
            <person name="Brettin T."/>
            <person name="Detter J.C."/>
            <person name="Schuler E."/>
            <person name="Goker M."/>
            <person name="Rohde M."/>
            <person name="Bristow J."/>
            <person name="Eisen J.A."/>
            <person name="Markowitz V."/>
            <person name="Hugenholtz P."/>
            <person name="Kyrpides N.C."/>
            <person name="Klenk H.P."/>
        </authorList>
    </citation>
    <scope>NUCLEOTIDE SEQUENCE [LARGE SCALE GENOMIC DNA]</scope>
    <source>
        <strain evidence="7 8">DSM 5692</strain>
    </source>
</reference>
<keyword evidence="5" id="KW-0443">Lipid metabolism</keyword>
<dbReference type="EMBL" id="CP001734">
    <property type="protein sequence ID" value="ACV67631.1"/>
    <property type="molecule type" value="Genomic_DNA"/>
</dbReference>
<evidence type="ECO:0000313" key="7">
    <source>
        <dbReference type="EMBL" id="ACV67631.1"/>
    </source>
</evidence>
<dbReference type="PANTHER" id="PTHR43667">
    <property type="entry name" value="CYCLOPROPANE-FATTY-ACYL-PHOSPHOLIPID SYNTHASE"/>
    <property type="match status" value="1"/>
</dbReference>
<evidence type="ECO:0000313" key="8">
    <source>
        <dbReference type="Proteomes" id="UP000001052"/>
    </source>
</evidence>
<evidence type="ECO:0000256" key="1">
    <source>
        <dbReference type="ARBA" id="ARBA00010815"/>
    </source>
</evidence>
<dbReference type="RefSeq" id="WP_015750790.1">
    <property type="nucleotide sequence ID" value="NC_013223.1"/>
</dbReference>
<dbReference type="OrthoDB" id="9782855at2"/>
<dbReference type="InterPro" id="IPR003333">
    <property type="entry name" value="CMAS"/>
</dbReference>
<dbReference type="GO" id="GO:0008610">
    <property type="term" value="P:lipid biosynthetic process"/>
    <property type="evidence" value="ECO:0007669"/>
    <property type="project" value="InterPro"/>
</dbReference>
<dbReference type="CDD" id="cd02440">
    <property type="entry name" value="AdoMet_MTases"/>
    <property type="match status" value="1"/>
</dbReference>
<dbReference type="Gene3D" id="3.40.50.150">
    <property type="entry name" value="Vaccinia Virus protein VP39"/>
    <property type="match status" value="1"/>
</dbReference>
<keyword evidence="8" id="KW-1185">Reference proteome</keyword>
<evidence type="ECO:0000256" key="3">
    <source>
        <dbReference type="ARBA" id="ARBA00022679"/>
    </source>
</evidence>
<dbReference type="GO" id="GO:0008825">
    <property type="term" value="F:cyclopropane-fatty-acyl-phospholipid synthase activity"/>
    <property type="evidence" value="ECO:0007669"/>
    <property type="project" value="UniProtKB-EC"/>
</dbReference>
<keyword evidence="4" id="KW-0949">S-adenosyl-L-methionine</keyword>